<evidence type="ECO:0000256" key="1">
    <source>
        <dbReference type="ARBA" id="ARBA00023015"/>
    </source>
</evidence>
<dbReference type="SMART" id="SM00346">
    <property type="entry name" value="HTH_ICLR"/>
    <property type="match status" value="1"/>
</dbReference>
<feature type="domain" description="IclR-ED" evidence="5">
    <location>
        <begin position="80"/>
        <end position="260"/>
    </location>
</feature>
<keyword evidence="1" id="KW-0805">Transcription regulation</keyword>
<evidence type="ECO:0000256" key="2">
    <source>
        <dbReference type="ARBA" id="ARBA00023125"/>
    </source>
</evidence>
<keyword evidence="7" id="KW-1185">Reference proteome</keyword>
<proteinExistence type="predicted"/>
<dbReference type="PANTHER" id="PTHR30136:SF24">
    <property type="entry name" value="HTH-TYPE TRANSCRIPTIONAL REPRESSOR ALLR"/>
    <property type="match status" value="1"/>
</dbReference>
<dbReference type="InterPro" id="IPR036390">
    <property type="entry name" value="WH_DNA-bd_sf"/>
</dbReference>
<keyword evidence="2" id="KW-0238">DNA-binding</keyword>
<evidence type="ECO:0000256" key="3">
    <source>
        <dbReference type="ARBA" id="ARBA00023163"/>
    </source>
</evidence>
<protein>
    <submittedName>
        <fullName evidence="6">IclR family transcriptional regulator</fullName>
    </submittedName>
</protein>
<evidence type="ECO:0000313" key="6">
    <source>
        <dbReference type="EMBL" id="MFB0835812.1"/>
    </source>
</evidence>
<dbReference type="PROSITE" id="PS51077">
    <property type="entry name" value="HTH_ICLR"/>
    <property type="match status" value="1"/>
</dbReference>
<dbReference type="EMBL" id="JBHDLJ010000014">
    <property type="protein sequence ID" value="MFB0835812.1"/>
    <property type="molecule type" value="Genomic_DNA"/>
</dbReference>
<dbReference type="RefSeq" id="WP_373972988.1">
    <property type="nucleotide sequence ID" value="NZ_JBHDLJ010000014.1"/>
</dbReference>
<dbReference type="InterPro" id="IPR036388">
    <property type="entry name" value="WH-like_DNA-bd_sf"/>
</dbReference>
<dbReference type="Gene3D" id="3.30.450.40">
    <property type="match status" value="1"/>
</dbReference>
<keyword evidence="3" id="KW-0804">Transcription</keyword>
<dbReference type="SUPFAM" id="SSF46785">
    <property type="entry name" value="Winged helix' DNA-binding domain"/>
    <property type="match status" value="1"/>
</dbReference>
<dbReference type="Pfam" id="PF09339">
    <property type="entry name" value="HTH_IclR"/>
    <property type="match status" value="1"/>
</dbReference>
<dbReference type="InterPro" id="IPR050707">
    <property type="entry name" value="HTH_MetabolicPath_Reg"/>
</dbReference>
<dbReference type="InterPro" id="IPR029016">
    <property type="entry name" value="GAF-like_dom_sf"/>
</dbReference>
<reference evidence="6 7" key="1">
    <citation type="submission" date="2024-09" db="EMBL/GenBank/DDBJ databases">
        <authorList>
            <person name="Salinas-Garcia M.A."/>
            <person name="Prieme A."/>
        </authorList>
    </citation>
    <scope>NUCLEOTIDE SEQUENCE [LARGE SCALE GENOMIC DNA]</scope>
    <source>
        <strain evidence="6 7">DSM 21081</strain>
    </source>
</reference>
<dbReference type="Gene3D" id="1.10.10.10">
    <property type="entry name" value="Winged helix-like DNA-binding domain superfamily/Winged helix DNA-binding domain"/>
    <property type="match status" value="1"/>
</dbReference>
<evidence type="ECO:0000259" key="5">
    <source>
        <dbReference type="PROSITE" id="PS51078"/>
    </source>
</evidence>
<accession>A0ABV4UQ93</accession>
<dbReference type="Proteomes" id="UP001575652">
    <property type="component" value="Unassembled WGS sequence"/>
</dbReference>
<dbReference type="PROSITE" id="PS51078">
    <property type="entry name" value="ICLR_ED"/>
    <property type="match status" value="1"/>
</dbReference>
<comment type="caution">
    <text evidence="6">The sequence shown here is derived from an EMBL/GenBank/DDBJ whole genome shotgun (WGS) entry which is preliminary data.</text>
</comment>
<gene>
    <name evidence="6" type="ORF">ACETWP_14565</name>
</gene>
<dbReference type="Pfam" id="PF01614">
    <property type="entry name" value="IclR_C"/>
    <property type="match status" value="1"/>
</dbReference>
<evidence type="ECO:0000313" key="7">
    <source>
        <dbReference type="Proteomes" id="UP001575652"/>
    </source>
</evidence>
<name>A0ABV4UQ93_9MICC</name>
<dbReference type="InterPro" id="IPR014757">
    <property type="entry name" value="Tscrpt_reg_IclR_C"/>
</dbReference>
<evidence type="ECO:0000259" key="4">
    <source>
        <dbReference type="PROSITE" id="PS51077"/>
    </source>
</evidence>
<feature type="domain" description="HTH iclR-type" evidence="4">
    <location>
        <begin position="16"/>
        <end position="79"/>
    </location>
</feature>
<dbReference type="SUPFAM" id="SSF55781">
    <property type="entry name" value="GAF domain-like"/>
    <property type="match status" value="1"/>
</dbReference>
<organism evidence="6 7">
    <name type="scientific">Arthrobacter halodurans</name>
    <dbReference type="NCBI Taxonomy" id="516699"/>
    <lineage>
        <taxon>Bacteria</taxon>
        <taxon>Bacillati</taxon>
        <taxon>Actinomycetota</taxon>
        <taxon>Actinomycetes</taxon>
        <taxon>Micrococcales</taxon>
        <taxon>Micrococcaceae</taxon>
        <taxon>Arthrobacter</taxon>
    </lineage>
</organism>
<dbReference type="PANTHER" id="PTHR30136">
    <property type="entry name" value="HELIX-TURN-HELIX TRANSCRIPTIONAL REGULATOR, ICLR FAMILY"/>
    <property type="match status" value="1"/>
</dbReference>
<sequence>MTAPQAFGQSHGVREVKSAARTIEVLELLASRGNSPITIRELCAAMDAPRSSVYALLRTLTEAGWVRTDAARATYSIGIRALLAGTTYLDADPLLRVVRPHLALLGRQVGGTVNFGRLDAGHVVYLASWEAPGRERTAPRVGRRLPAHATALGLAILAGLAPLDLRSGLPEAPERLTPATITSPTALRRELAAIRRRGYAVEREQNTPGIACVAVGMATPGGRDALSVSLPLAELTPVRERDIADALLASASAMADVLTGVEGLLG</sequence>
<dbReference type="InterPro" id="IPR005471">
    <property type="entry name" value="Tscrpt_reg_IclR_N"/>
</dbReference>